<evidence type="ECO:0000313" key="2">
    <source>
        <dbReference type="Proteomes" id="UP000789759"/>
    </source>
</evidence>
<dbReference type="EMBL" id="CAJVQA010034022">
    <property type="protein sequence ID" value="CAG8805202.1"/>
    <property type="molecule type" value="Genomic_DNA"/>
</dbReference>
<organism evidence="1 2">
    <name type="scientific">Cetraspora pellucida</name>
    <dbReference type="NCBI Taxonomy" id="1433469"/>
    <lineage>
        <taxon>Eukaryota</taxon>
        <taxon>Fungi</taxon>
        <taxon>Fungi incertae sedis</taxon>
        <taxon>Mucoromycota</taxon>
        <taxon>Glomeromycotina</taxon>
        <taxon>Glomeromycetes</taxon>
        <taxon>Diversisporales</taxon>
        <taxon>Gigasporaceae</taxon>
        <taxon>Cetraspora</taxon>
    </lineage>
</organism>
<protein>
    <submittedName>
        <fullName evidence="1">25085_t:CDS:1</fullName>
    </submittedName>
</protein>
<name>A0A9N9K279_9GLOM</name>
<gene>
    <name evidence="1" type="ORF">CPELLU_LOCUS18076</name>
</gene>
<sequence>GKRAAQLSLLIMNQDSKRQCKFKENKLLRTKMKDKFDENWANQSSCS</sequence>
<feature type="non-terminal residue" evidence="1">
    <location>
        <position position="1"/>
    </location>
</feature>
<reference evidence="1" key="1">
    <citation type="submission" date="2021-06" db="EMBL/GenBank/DDBJ databases">
        <authorList>
            <person name="Kallberg Y."/>
            <person name="Tangrot J."/>
            <person name="Rosling A."/>
        </authorList>
    </citation>
    <scope>NUCLEOTIDE SEQUENCE</scope>
    <source>
        <strain evidence="1">FL966</strain>
    </source>
</reference>
<proteinExistence type="predicted"/>
<dbReference type="AlphaFoldDB" id="A0A9N9K279"/>
<keyword evidence="2" id="KW-1185">Reference proteome</keyword>
<accession>A0A9N9K279</accession>
<evidence type="ECO:0000313" key="1">
    <source>
        <dbReference type="EMBL" id="CAG8805202.1"/>
    </source>
</evidence>
<comment type="caution">
    <text evidence="1">The sequence shown here is derived from an EMBL/GenBank/DDBJ whole genome shotgun (WGS) entry which is preliminary data.</text>
</comment>
<dbReference type="Proteomes" id="UP000789759">
    <property type="component" value="Unassembled WGS sequence"/>
</dbReference>